<sequence>MDQSAPAPDSRAPADERTTIPTSRQVAVRTAPAAAVAVIGIPMIVWLLVNATGEMTIWWLPVLIFALLGLSALVLHFVQAPRPRFDKRISTREVIRTLSYARRSGTLPTDPRVRTAAGVFACGDVETLVMIAACLIGGALAVLIRPEFAWVEAGLFPAVIALIFTFKARLGCPYLKVLHSASQAG</sequence>
<dbReference type="RefSeq" id="WP_162230122.1">
    <property type="nucleotide sequence ID" value="NZ_WMHZ01000017.1"/>
</dbReference>
<dbReference type="AlphaFoldDB" id="A0A6N9R2P8"/>
<dbReference type="Proteomes" id="UP000471026">
    <property type="component" value="Unassembled WGS sequence"/>
</dbReference>
<gene>
    <name evidence="3" type="ORF">GKZ75_11455</name>
</gene>
<evidence type="ECO:0000256" key="1">
    <source>
        <dbReference type="SAM" id="MobiDB-lite"/>
    </source>
</evidence>
<evidence type="ECO:0000256" key="2">
    <source>
        <dbReference type="SAM" id="Phobius"/>
    </source>
</evidence>
<evidence type="ECO:0000313" key="3">
    <source>
        <dbReference type="EMBL" id="NDO78820.1"/>
    </source>
</evidence>
<evidence type="ECO:0000313" key="4">
    <source>
        <dbReference type="Proteomes" id="UP000471026"/>
    </source>
</evidence>
<dbReference type="EMBL" id="WMHZ01000017">
    <property type="protein sequence ID" value="NDO78820.1"/>
    <property type="molecule type" value="Genomic_DNA"/>
</dbReference>
<organism evidence="3 4">
    <name type="scientific">Kocuria marina subsp. indica</name>
    <dbReference type="NCBI Taxonomy" id="1049583"/>
    <lineage>
        <taxon>Bacteria</taxon>
        <taxon>Bacillati</taxon>
        <taxon>Actinomycetota</taxon>
        <taxon>Actinomycetes</taxon>
        <taxon>Micrococcales</taxon>
        <taxon>Micrococcaceae</taxon>
        <taxon>Kocuria</taxon>
    </lineage>
</organism>
<protein>
    <submittedName>
        <fullName evidence="3">Uncharacterized protein</fullName>
    </submittedName>
</protein>
<name>A0A6N9R2P8_9MICC</name>
<feature type="compositionally biased region" description="Low complexity" evidence="1">
    <location>
        <begin position="1"/>
        <end position="11"/>
    </location>
</feature>
<accession>A0A6N9R2P8</accession>
<feature type="transmembrane region" description="Helical" evidence="2">
    <location>
        <begin position="55"/>
        <end position="78"/>
    </location>
</feature>
<keyword evidence="2" id="KW-0812">Transmembrane</keyword>
<feature type="transmembrane region" description="Helical" evidence="2">
    <location>
        <begin position="148"/>
        <end position="166"/>
    </location>
</feature>
<feature type="transmembrane region" description="Helical" evidence="2">
    <location>
        <begin position="117"/>
        <end position="142"/>
    </location>
</feature>
<keyword evidence="2" id="KW-0472">Membrane</keyword>
<feature type="region of interest" description="Disordered" evidence="1">
    <location>
        <begin position="1"/>
        <end position="20"/>
    </location>
</feature>
<reference evidence="3 4" key="1">
    <citation type="submission" date="2019-11" db="EMBL/GenBank/DDBJ databases">
        <title>Draft genome sequence of Kocuria indica DP-K7, a methyl red degrading Actinobacterium.</title>
        <authorList>
            <person name="Kumaran S."/>
            <person name="Tischler D."/>
            <person name="Ngo A.C.R."/>
            <person name="Schultes F."/>
        </authorList>
    </citation>
    <scope>NUCLEOTIDE SEQUENCE [LARGE SCALE GENOMIC DNA]</scope>
    <source>
        <strain evidence="3 4">DP-K7</strain>
    </source>
</reference>
<proteinExistence type="predicted"/>
<feature type="transmembrane region" description="Helical" evidence="2">
    <location>
        <begin position="26"/>
        <end position="49"/>
    </location>
</feature>
<comment type="caution">
    <text evidence="3">The sequence shown here is derived from an EMBL/GenBank/DDBJ whole genome shotgun (WGS) entry which is preliminary data.</text>
</comment>
<keyword evidence="2" id="KW-1133">Transmembrane helix</keyword>